<dbReference type="InterPro" id="IPR028098">
    <property type="entry name" value="Glyco_trans_4-like_N"/>
</dbReference>
<feature type="domain" description="Glycosyltransferase subfamily 4-like N-terminal" evidence="2">
    <location>
        <begin position="14"/>
        <end position="187"/>
    </location>
</feature>
<dbReference type="STRING" id="1817822.A2826_02790"/>
<dbReference type="InterPro" id="IPR050194">
    <property type="entry name" value="Glycosyltransferase_grp1"/>
</dbReference>
<reference evidence="3 4" key="1">
    <citation type="journal article" date="2016" name="Nat. Commun.">
        <title>Thousands of microbial genomes shed light on interconnected biogeochemical processes in an aquifer system.</title>
        <authorList>
            <person name="Anantharaman K."/>
            <person name="Brown C.T."/>
            <person name="Hug L.A."/>
            <person name="Sharon I."/>
            <person name="Castelle C.J."/>
            <person name="Probst A.J."/>
            <person name="Thomas B.C."/>
            <person name="Singh A."/>
            <person name="Wilkins M.J."/>
            <person name="Karaoz U."/>
            <person name="Brodie E.L."/>
            <person name="Williams K.H."/>
            <person name="Hubbard S.S."/>
            <person name="Banfield J.F."/>
        </authorList>
    </citation>
    <scope>NUCLEOTIDE SEQUENCE [LARGE SCALE GENOMIC DNA]</scope>
</reference>
<dbReference type="PANTHER" id="PTHR45947">
    <property type="entry name" value="SULFOQUINOVOSYL TRANSFERASE SQD2"/>
    <property type="match status" value="1"/>
</dbReference>
<gene>
    <name evidence="3" type="ORF">A2826_02790</name>
</gene>
<sequence>MNILIASGTYPPEIGGMATFVKSLAQVLTKKGERVSVVAYGKNNDEEKNPFLIRLVSRRGGILARYIRYFFAVKKSAEQADFIFAQDLASSGLPAALVSRLTGKKLILRLGGDFLWEKMVQKGQTQAIFREYYKRPKSIIEKIYLTIFRFVLGQSSYVIFNNTLLQSVYKEVFSNEVKKSAIIYNPVIKHGSKQVKKEGNIVYAGRFLKLKNLETLIRVFAEIDTSKKLILAGEGPEEEKLKRLTKVLRIGHRVEFLPRMSQAEVMEILAESQLLVLPSLTDFNPNIVMEALAVTAVVVSRETGLPDEIKSVIKQFDPTNKEALKELMIELLDEQKNADYREKLSQIKFDLSWEDAAQMHLEIFGKIL</sequence>
<accession>A0A1F5NRU7</accession>
<dbReference type="Gene3D" id="3.40.50.2000">
    <property type="entry name" value="Glycogen Phosphorylase B"/>
    <property type="match status" value="2"/>
</dbReference>
<evidence type="ECO:0000313" key="3">
    <source>
        <dbReference type="EMBL" id="OGE80358.1"/>
    </source>
</evidence>
<dbReference type="PANTHER" id="PTHR45947:SF3">
    <property type="entry name" value="SULFOQUINOVOSYL TRANSFERASE SQD2"/>
    <property type="match status" value="1"/>
</dbReference>
<evidence type="ECO:0008006" key="5">
    <source>
        <dbReference type="Google" id="ProtNLM"/>
    </source>
</evidence>
<dbReference type="GO" id="GO:0016757">
    <property type="term" value="F:glycosyltransferase activity"/>
    <property type="evidence" value="ECO:0007669"/>
    <property type="project" value="InterPro"/>
</dbReference>
<organism evidence="3 4">
    <name type="scientific">Candidatus Doudnabacteria bacterium RIFCSPHIGHO2_01_FULL_43_23</name>
    <dbReference type="NCBI Taxonomy" id="1817822"/>
    <lineage>
        <taxon>Bacteria</taxon>
        <taxon>Candidatus Doudnaibacteriota</taxon>
    </lineage>
</organism>
<name>A0A1F5NRU7_9BACT</name>
<dbReference type="Pfam" id="PF13439">
    <property type="entry name" value="Glyco_transf_4"/>
    <property type="match status" value="1"/>
</dbReference>
<dbReference type="CDD" id="cd03801">
    <property type="entry name" value="GT4_PimA-like"/>
    <property type="match status" value="1"/>
</dbReference>
<proteinExistence type="predicted"/>
<evidence type="ECO:0000313" key="4">
    <source>
        <dbReference type="Proteomes" id="UP000177912"/>
    </source>
</evidence>
<dbReference type="EMBL" id="MFEI01000034">
    <property type="protein sequence ID" value="OGE80358.1"/>
    <property type="molecule type" value="Genomic_DNA"/>
</dbReference>
<dbReference type="Proteomes" id="UP000177912">
    <property type="component" value="Unassembled WGS sequence"/>
</dbReference>
<feature type="domain" description="Glycosyl transferase family 1" evidence="1">
    <location>
        <begin position="194"/>
        <end position="343"/>
    </location>
</feature>
<dbReference type="InterPro" id="IPR001296">
    <property type="entry name" value="Glyco_trans_1"/>
</dbReference>
<dbReference type="SUPFAM" id="SSF53756">
    <property type="entry name" value="UDP-Glycosyltransferase/glycogen phosphorylase"/>
    <property type="match status" value="1"/>
</dbReference>
<dbReference type="AlphaFoldDB" id="A0A1F5NRU7"/>
<protein>
    <recommendedName>
        <fullName evidence="5">Glycosyl transferase family 1 domain-containing protein</fullName>
    </recommendedName>
</protein>
<evidence type="ECO:0000259" key="1">
    <source>
        <dbReference type="Pfam" id="PF00534"/>
    </source>
</evidence>
<comment type="caution">
    <text evidence="3">The sequence shown here is derived from an EMBL/GenBank/DDBJ whole genome shotgun (WGS) entry which is preliminary data.</text>
</comment>
<dbReference type="Pfam" id="PF00534">
    <property type="entry name" value="Glycos_transf_1"/>
    <property type="match status" value="1"/>
</dbReference>
<evidence type="ECO:0000259" key="2">
    <source>
        <dbReference type="Pfam" id="PF13439"/>
    </source>
</evidence>